<comment type="subcellular location">
    <subcellularLocation>
        <location evidence="1">Chromosome</location>
    </subcellularLocation>
</comment>
<comment type="caution">
    <text evidence="10">The sequence shown here is derived from an EMBL/GenBank/DDBJ whole genome shotgun (WGS) entry which is preliminary data.</text>
</comment>
<dbReference type="InterPro" id="IPR016024">
    <property type="entry name" value="ARM-type_fold"/>
</dbReference>
<dbReference type="GO" id="GO:0051301">
    <property type="term" value="P:cell division"/>
    <property type="evidence" value="ECO:0007669"/>
    <property type="project" value="UniProtKB-KW"/>
</dbReference>
<dbReference type="PANTHER" id="PTHR14418:SF5">
    <property type="entry name" value="CONDENSIN COMPLEX SUBUNIT 3"/>
    <property type="match status" value="1"/>
</dbReference>
<evidence type="ECO:0000256" key="2">
    <source>
        <dbReference type="ARBA" id="ARBA00006533"/>
    </source>
</evidence>
<dbReference type="GO" id="GO:0000793">
    <property type="term" value="C:condensed chromosome"/>
    <property type="evidence" value="ECO:0007669"/>
    <property type="project" value="TreeGrafter"/>
</dbReference>
<evidence type="ECO:0000256" key="4">
    <source>
        <dbReference type="ARBA" id="ARBA00022618"/>
    </source>
</evidence>
<dbReference type="InterPro" id="IPR027165">
    <property type="entry name" value="CND3"/>
</dbReference>
<dbReference type="GO" id="GO:0005737">
    <property type="term" value="C:cytoplasm"/>
    <property type="evidence" value="ECO:0007669"/>
    <property type="project" value="TreeGrafter"/>
</dbReference>
<feature type="non-terminal residue" evidence="10">
    <location>
        <position position="1"/>
    </location>
</feature>
<evidence type="ECO:0000259" key="9">
    <source>
        <dbReference type="Pfam" id="PF12719"/>
    </source>
</evidence>
<dbReference type="GO" id="GO:0000796">
    <property type="term" value="C:condensin complex"/>
    <property type="evidence" value="ECO:0007669"/>
    <property type="project" value="InterPro"/>
</dbReference>
<dbReference type="Pfam" id="PF12719">
    <property type="entry name" value="Cnd3"/>
    <property type="match status" value="1"/>
</dbReference>
<dbReference type="PANTHER" id="PTHR14418">
    <property type="entry name" value="CONDENSIN COMPLEX SUBUNIT 3-RELATED"/>
    <property type="match status" value="1"/>
</dbReference>
<dbReference type="Proteomes" id="UP000553648">
    <property type="component" value="Unassembled WGS sequence"/>
</dbReference>
<keyword evidence="11" id="KW-1185">Reference proteome</keyword>
<proteinExistence type="inferred from homology"/>
<keyword evidence="5" id="KW-0498">Mitosis</keyword>
<reference evidence="10 11" key="1">
    <citation type="submission" date="2019-09" db="EMBL/GenBank/DDBJ databases">
        <title>Bird 10,000 Genomes (B10K) Project - Family phase.</title>
        <authorList>
            <person name="Zhang G."/>
        </authorList>
    </citation>
    <scope>NUCLEOTIDE SEQUENCE [LARGE SCALE GENOMIC DNA]</scope>
    <source>
        <strain evidence="10">B10K-DU-002-03</strain>
        <tissue evidence="10">Muscle</tissue>
    </source>
</reference>
<feature type="compositionally biased region" description="Basic and acidic residues" evidence="8">
    <location>
        <begin position="933"/>
        <end position="950"/>
    </location>
</feature>
<evidence type="ECO:0000256" key="5">
    <source>
        <dbReference type="ARBA" id="ARBA00022776"/>
    </source>
</evidence>
<name>A0A7L1CSE4_9PASS</name>
<keyword evidence="4" id="KW-0132">Cell division</keyword>
<feature type="compositionally biased region" description="Basic and acidic residues" evidence="8">
    <location>
        <begin position="966"/>
        <end position="986"/>
    </location>
</feature>
<sequence length="1027" mass="116332">PLPVWEAFELAQDPFQSHRKLVAALQSTYAEAEDVEDFHEQFIDCLKHVLVIGRREPVVEHVINFAVIFVTSFCQIEEEDGNEEGEEENLLLNYVFKFLLECHDVVSHAVRFRTCQLINKILGNMPENAQIDDDLFDNIKEAMLIRVKDKFSYVRIQAISALSRLQDPKDENCPVVKIYSVLLRGDSNSEVRRAVLSNIAPTARTVAVVVSRTRDIKEAVRKLAFQVLADKFCMTTLSIAQRVEVLRRGLKDKSDAVKEVTKQLVQTWLKFTGGDALELLRRLDAENCPEVAIQLLSVIFSFSPLHDVVQNCKNLDNRKLVPLEDLTSEKVLYWRCACEYLKSKGEEGEDLLDQILPEPPIYADYLLSYLQALPVLSEEEKEEFDCLEKQMTKEFIGQQLIHIIGCLDTMEEGGRKHLLLTLQKILILPLTSVALAPLLLERLFSIVKNNGTRIQMVAEIISEIREPLVAVDQPIDDTEIRKRQLKLAETKVKLHEAKQALEECITLQDFTKVSVLKDQITELENTKNDLIKAAEQPEIQETRVEKSDPETLLKCLRMYYELLKVIPLSKGISPTMYEMTHALILPSLSNVRSGVRNLAVMCLGSCSLHNKEFAQEKLHLLLQALQVDSIKIKLSALKSIFDQLMVFGIETFKARRGDDSQIGSAHIKTENGEDETKIIEEEEETAITQILLKILSDLLENESSELRTVAAEGIAKLMLSGRLSSAVLLSHLVLLRYNPMTEENTRLRRHLRVFFPSYAYANRSNQECFEEAYLPTLQILLNAPATSPLAEVDVGNVSRLFVDLTRPSRLQCQCKNSQDYQELTVHDSLAMKICRQILMDPTASAVRLYAKALSSLELSSSSTENLLVLINEILENVKDKYCQRVIEKIKMNLTHDPNVVMSERTQGIDIILTAIHNEEGILCHSLQLPERQESKDALHTPVNEVKETAKSKSTRSKTGKGQQKAVAEERSVSRRETGTSAKRDNNSCDEIPESVPVSSARPPRRAKTLALEKTRMDLSKLLDEETE</sequence>
<evidence type="ECO:0000256" key="8">
    <source>
        <dbReference type="SAM" id="MobiDB-lite"/>
    </source>
</evidence>
<dbReference type="OrthoDB" id="27187at2759"/>
<accession>A0A7L1CSE4</accession>
<keyword evidence="6" id="KW-0226">DNA condensation</keyword>
<organism evidence="10 11">
    <name type="scientific">Serilophus lunatus</name>
    <name type="common">silver-breasted broadbill</name>
    <dbReference type="NCBI Taxonomy" id="239386"/>
    <lineage>
        <taxon>Eukaryota</taxon>
        <taxon>Metazoa</taxon>
        <taxon>Chordata</taxon>
        <taxon>Craniata</taxon>
        <taxon>Vertebrata</taxon>
        <taxon>Euteleostomi</taxon>
        <taxon>Archelosauria</taxon>
        <taxon>Archosauria</taxon>
        <taxon>Dinosauria</taxon>
        <taxon>Saurischia</taxon>
        <taxon>Theropoda</taxon>
        <taxon>Coelurosauria</taxon>
        <taxon>Aves</taxon>
        <taxon>Neognathae</taxon>
        <taxon>Neoaves</taxon>
        <taxon>Telluraves</taxon>
        <taxon>Australaves</taxon>
        <taxon>Passeriformes</taxon>
        <taxon>Eurylaimidae</taxon>
        <taxon>Serilophus</taxon>
    </lineage>
</organism>
<gene>
    <name evidence="10" type="primary">Ncapg</name>
    <name evidence="10" type="ORF">SERLUN_R02099</name>
</gene>
<dbReference type="EMBL" id="VXBA01000665">
    <property type="protein sequence ID" value="NXM66416.1"/>
    <property type="molecule type" value="Genomic_DNA"/>
</dbReference>
<feature type="region of interest" description="Disordered" evidence="8">
    <location>
        <begin position="933"/>
        <end position="1012"/>
    </location>
</feature>
<evidence type="ECO:0000313" key="11">
    <source>
        <dbReference type="Proteomes" id="UP000553648"/>
    </source>
</evidence>
<comment type="similarity">
    <text evidence="2">Belongs to the CND3 (condensin subunit 3) family.</text>
</comment>
<dbReference type="SUPFAM" id="SSF48371">
    <property type="entry name" value="ARM repeat"/>
    <property type="match status" value="2"/>
</dbReference>
<dbReference type="InterPro" id="IPR025977">
    <property type="entry name" value="Cnd3_C"/>
</dbReference>
<feature type="domain" description="Nuclear condensin complex subunit 3 C-terminal" evidence="9">
    <location>
        <begin position="554"/>
        <end position="858"/>
    </location>
</feature>
<evidence type="ECO:0000256" key="6">
    <source>
        <dbReference type="ARBA" id="ARBA00023067"/>
    </source>
</evidence>
<evidence type="ECO:0000256" key="1">
    <source>
        <dbReference type="ARBA" id="ARBA00004286"/>
    </source>
</evidence>
<keyword evidence="7" id="KW-0131">Cell cycle</keyword>
<evidence type="ECO:0000256" key="7">
    <source>
        <dbReference type="ARBA" id="ARBA00023306"/>
    </source>
</evidence>
<evidence type="ECO:0000256" key="3">
    <source>
        <dbReference type="ARBA" id="ARBA00022454"/>
    </source>
</evidence>
<keyword evidence="3" id="KW-0158">Chromosome</keyword>
<dbReference type="AlphaFoldDB" id="A0A7L1CSE4"/>
<evidence type="ECO:0000313" key="10">
    <source>
        <dbReference type="EMBL" id="NXM66416.1"/>
    </source>
</evidence>
<dbReference type="Gene3D" id="1.25.10.10">
    <property type="entry name" value="Leucine-rich Repeat Variant"/>
    <property type="match status" value="1"/>
</dbReference>
<protein>
    <submittedName>
        <fullName evidence="10">CND3 protein</fullName>
    </submittedName>
</protein>
<feature type="non-terminal residue" evidence="10">
    <location>
        <position position="1027"/>
    </location>
</feature>
<dbReference type="InterPro" id="IPR011989">
    <property type="entry name" value="ARM-like"/>
</dbReference>
<dbReference type="GO" id="GO:0007076">
    <property type="term" value="P:mitotic chromosome condensation"/>
    <property type="evidence" value="ECO:0007669"/>
    <property type="project" value="InterPro"/>
</dbReference>